<feature type="transmembrane region" description="Helical" evidence="1">
    <location>
        <begin position="132"/>
        <end position="155"/>
    </location>
</feature>
<keyword evidence="1" id="KW-1133">Transmembrane helix</keyword>
<sequence>MAIPDTLPIPQARIAAFFAESVIYGLYLVTFGYTLNALFSTGTRWRCLKELNYSMIVVALIMLLSSTIALGVGFYIIWQGFIIPPEAGGGTQSFANMSNWSFVLKTAMLLFQTMVGDAMLIYCCWVIYNHSLLVVGFSIVMWCGGTICSVFLLFYVATFCKQSFVGNDKLYPLGVAFWAITLVLNVITMALLVWPIWKVTQQNEQFGYCSTTSNPPTILKNAMRIIIELGLLYTTMAFMTFVTYTSGSNSLYIVSSAEVGIAGIAFNLIIIRTAKSTRNKEISTTGATAGTTLPLHIMGPPARDTTLVSDNKNQGLHVLVSRDITQGSSMDRYK</sequence>
<dbReference type="EMBL" id="ML213641">
    <property type="protein sequence ID" value="TFK33805.1"/>
    <property type="molecule type" value="Genomic_DNA"/>
</dbReference>
<dbReference type="AlphaFoldDB" id="A0A5C3LM28"/>
<accession>A0A5C3LM28</accession>
<name>A0A5C3LM28_9AGAR</name>
<evidence type="ECO:0000313" key="3">
    <source>
        <dbReference type="Proteomes" id="UP000308652"/>
    </source>
</evidence>
<feature type="transmembrane region" description="Helical" evidence="1">
    <location>
        <begin position="102"/>
        <end position="125"/>
    </location>
</feature>
<feature type="transmembrane region" description="Helical" evidence="1">
    <location>
        <begin position="175"/>
        <end position="197"/>
    </location>
</feature>
<dbReference type="Proteomes" id="UP000308652">
    <property type="component" value="Unassembled WGS sequence"/>
</dbReference>
<reference evidence="2 3" key="1">
    <citation type="journal article" date="2019" name="Nat. Ecol. Evol.">
        <title>Megaphylogeny resolves global patterns of mushroom evolution.</title>
        <authorList>
            <person name="Varga T."/>
            <person name="Krizsan K."/>
            <person name="Foldi C."/>
            <person name="Dima B."/>
            <person name="Sanchez-Garcia M."/>
            <person name="Sanchez-Ramirez S."/>
            <person name="Szollosi G.J."/>
            <person name="Szarkandi J.G."/>
            <person name="Papp V."/>
            <person name="Albert L."/>
            <person name="Andreopoulos W."/>
            <person name="Angelini C."/>
            <person name="Antonin V."/>
            <person name="Barry K.W."/>
            <person name="Bougher N.L."/>
            <person name="Buchanan P."/>
            <person name="Buyck B."/>
            <person name="Bense V."/>
            <person name="Catcheside P."/>
            <person name="Chovatia M."/>
            <person name="Cooper J."/>
            <person name="Damon W."/>
            <person name="Desjardin D."/>
            <person name="Finy P."/>
            <person name="Geml J."/>
            <person name="Haridas S."/>
            <person name="Hughes K."/>
            <person name="Justo A."/>
            <person name="Karasinski D."/>
            <person name="Kautmanova I."/>
            <person name="Kiss B."/>
            <person name="Kocsube S."/>
            <person name="Kotiranta H."/>
            <person name="LaButti K.M."/>
            <person name="Lechner B.E."/>
            <person name="Liimatainen K."/>
            <person name="Lipzen A."/>
            <person name="Lukacs Z."/>
            <person name="Mihaltcheva S."/>
            <person name="Morgado L.N."/>
            <person name="Niskanen T."/>
            <person name="Noordeloos M.E."/>
            <person name="Ohm R.A."/>
            <person name="Ortiz-Santana B."/>
            <person name="Ovrebo C."/>
            <person name="Racz N."/>
            <person name="Riley R."/>
            <person name="Savchenko A."/>
            <person name="Shiryaev A."/>
            <person name="Soop K."/>
            <person name="Spirin V."/>
            <person name="Szebenyi C."/>
            <person name="Tomsovsky M."/>
            <person name="Tulloss R.E."/>
            <person name="Uehling J."/>
            <person name="Grigoriev I.V."/>
            <person name="Vagvolgyi C."/>
            <person name="Papp T."/>
            <person name="Martin F.M."/>
            <person name="Miettinen O."/>
            <person name="Hibbett D.S."/>
            <person name="Nagy L.G."/>
        </authorList>
    </citation>
    <scope>NUCLEOTIDE SEQUENCE [LARGE SCALE GENOMIC DNA]</scope>
    <source>
        <strain evidence="2 3">CBS 166.37</strain>
    </source>
</reference>
<feature type="transmembrane region" description="Helical" evidence="1">
    <location>
        <begin position="225"/>
        <end position="244"/>
    </location>
</feature>
<evidence type="ECO:0000313" key="2">
    <source>
        <dbReference type="EMBL" id="TFK33805.1"/>
    </source>
</evidence>
<dbReference type="OrthoDB" id="3357408at2759"/>
<keyword evidence="1" id="KW-0812">Transmembrane</keyword>
<protein>
    <submittedName>
        <fullName evidence="2">Uncharacterized protein</fullName>
    </submittedName>
</protein>
<feature type="transmembrane region" description="Helical" evidence="1">
    <location>
        <begin position="250"/>
        <end position="271"/>
    </location>
</feature>
<proteinExistence type="predicted"/>
<evidence type="ECO:0000256" key="1">
    <source>
        <dbReference type="SAM" id="Phobius"/>
    </source>
</evidence>
<organism evidence="2 3">
    <name type="scientific">Crucibulum laeve</name>
    <dbReference type="NCBI Taxonomy" id="68775"/>
    <lineage>
        <taxon>Eukaryota</taxon>
        <taxon>Fungi</taxon>
        <taxon>Dikarya</taxon>
        <taxon>Basidiomycota</taxon>
        <taxon>Agaricomycotina</taxon>
        <taxon>Agaricomycetes</taxon>
        <taxon>Agaricomycetidae</taxon>
        <taxon>Agaricales</taxon>
        <taxon>Agaricineae</taxon>
        <taxon>Nidulariaceae</taxon>
        <taxon>Crucibulum</taxon>
    </lineage>
</organism>
<keyword evidence="1" id="KW-0472">Membrane</keyword>
<feature type="transmembrane region" description="Helical" evidence="1">
    <location>
        <begin position="51"/>
        <end position="78"/>
    </location>
</feature>
<feature type="transmembrane region" description="Helical" evidence="1">
    <location>
        <begin position="14"/>
        <end position="39"/>
    </location>
</feature>
<keyword evidence="3" id="KW-1185">Reference proteome</keyword>
<gene>
    <name evidence="2" type="ORF">BDQ12DRAFT_690587</name>
</gene>